<dbReference type="EMBL" id="NCKW01006777">
    <property type="protein sequence ID" value="POM70790.1"/>
    <property type="molecule type" value="Genomic_DNA"/>
</dbReference>
<evidence type="ECO:0000259" key="2">
    <source>
        <dbReference type="Pfam" id="PF26605"/>
    </source>
</evidence>
<organism evidence="3 4">
    <name type="scientific">Phytophthora palmivora</name>
    <dbReference type="NCBI Taxonomy" id="4796"/>
    <lineage>
        <taxon>Eukaryota</taxon>
        <taxon>Sar</taxon>
        <taxon>Stramenopiles</taxon>
        <taxon>Oomycota</taxon>
        <taxon>Peronosporomycetes</taxon>
        <taxon>Peronosporales</taxon>
        <taxon>Peronosporaceae</taxon>
        <taxon>Phytophthora</taxon>
    </lineage>
</organism>
<feature type="transmembrane region" description="Helical" evidence="1">
    <location>
        <begin position="73"/>
        <end position="99"/>
    </location>
</feature>
<comment type="caution">
    <text evidence="3">The sequence shown here is derived from an EMBL/GenBank/DDBJ whole genome shotgun (WGS) entry which is preliminary data.</text>
</comment>
<accession>A0A2P4XZ04</accession>
<keyword evidence="4" id="KW-1185">Reference proteome</keyword>
<dbReference type="Proteomes" id="UP000237271">
    <property type="component" value="Unassembled WGS sequence"/>
</dbReference>
<gene>
    <name evidence="3" type="ORF">PHPALM_12722</name>
</gene>
<reference evidence="3 4" key="1">
    <citation type="journal article" date="2017" name="Genome Biol. Evol.">
        <title>Phytophthora megakarya and P. palmivora, closely related causal agents of cacao black pod rot, underwent increases in genome sizes and gene numbers by different mechanisms.</title>
        <authorList>
            <person name="Ali S.S."/>
            <person name="Shao J."/>
            <person name="Lary D.J."/>
            <person name="Kronmiller B."/>
            <person name="Shen D."/>
            <person name="Strem M.D."/>
            <person name="Amoako-Attah I."/>
            <person name="Akrofi A.Y."/>
            <person name="Begoude B.A."/>
            <person name="Ten Hoopen G.M."/>
            <person name="Coulibaly K."/>
            <person name="Kebe B.I."/>
            <person name="Melnick R.L."/>
            <person name="Guiltinan M.J."/>
            <person name="Tyler B.M."/>
            <person name="Meinhardt L.W."/>
            <person name="Bailey B.A."/>
        </authorList>
    </citation>
    <scope>NUCLEOTIDE SEQUENCE [LARGE SCALE GENOMIC DNA]</scope>
    <source>
        <strain evidence="4">sbr112.9</strain>
    </source>
</reference>
<name>A0A2P4XZ04_9STRA</name>
<keyword evidence="1" id="KW-1133">Transmembrane helix</keyword>
<feature type="domain" description="WLGC" evidence="2">
    <location>
        <begin position="711"/>
        <end position="781"/>
    </location>
</feature>
<keyword evidence="1" id="KW-0472">Membrane</keyword>
<feature type="transmembrane region" description="Helical" evidence="1">
    <location>
        <begin position="245"/>
        <end position="266"/>
    </location>
</feature>
<keyword evidence="1" id="KW-0812">Transmembrane</keyword>
<dbReference type="AlphaFoldDB" id="A0A2P4XZ04"/>
<protein>
    <recommendedName>
        <fullName evidence="2">WLGC domain-containing protein</fullName>
    </recommendedName>
</protein>
<sequence length="786" mass="88405">MVAKVIDVPIQKDSPRLSNILQALSSTRKIATVGPVDTSSRNTQDTSSGSLANILNLRSQEADKHKISFHEAFGLFGIPIVAMVLGCIAWTIWLIILIITPNDATNVLMDTSMLDSGKFWLIPDEWSTLQACSVAGLSIVVVFYMYILLKILVWRSQKNMIERKLDNFLERWRAAARSRANGELGTTFSQKFFTKSWKLYVQWNALTNIHGQNRKFWNFFLKIQDILMLALLLHDILEAGSPVQIVYGLAAMASLNSFSFAVAIIFSSCTALVEVLVDSLFDFGSTVLYPLTVLYFCKENFHYDRAVYFISLEVLPIGSFERRARMYANPAEIALVRSFLDSLRILDEVDFFLRIGMNLAFSYRLKRIVEVLIEMGCENHQHQQPRRKRSLLHPPVRSGSVEKMIAVQRSVPKAFAIIFVAYSVGILVITHESIVTSQTICSPHPECVVFAYRWHNSDICPCRAIVDGDSAPMMYHEWINPVDATKFISLLAAAGALETLQLVNRQLTILPDELRGCHNLQLISLINCATEQLPEWLKDFRKLEYLQIEGKTGSTNLGNLSEDLFADMPELRYLQMGIHPRMLHFPPLDGTPKLRTLLLSRMYNLVRLSSFTHLTTLERLELGACKSLDSLPDLKPIQSSLRTFIVLQGAHLCCNGFLGACDLTNPFCKNSTCLDDPTEKATNSTLQTFDKFPNTVCQPYSGLSQVPTAKTIQMCDGVPFRQCQLPGFEPNTSVVGMCYNHRMQVLACNPDPDKIRARRRQIQDGAGAECNPDEEAWLGCSGQSIT</sequence>
<evidence type="ECO:0000256" key="1">
    <source>
        <dbReference type="SAM" id="Phobius"/>
    </source>
</evidence>
<feature type="transmembrane region" description="Helical" evidence="1">
    <location>
        <begin position="128"/>
        <end position="153"/>
    </location>
</feature>
<evidence type="ECO:0000313" key="4">
    <source>
        <dbReference type="Proteomes" id="UP000237271"/>
    </source>
</evidence>
<dbReference type="OrthoDB" id="119286at2759"/>
<dbReference type="InterPro" id="IPR058256">
    <property type="entry name" value="WLGC"/>
</dbReference>
<dbReference type="InterPro" id="IPR032675">
    <property type="entry name" value="LRR_dom_sf"/>
</dbReference>
<dbReference type="Pfam" id="PF26605">
    <property type="entry name" value="WLGC"/>
    <property type="match status" value="1"/>
</dbReference>
<dbReference type="SUPFAM" id="SSF52058">
    <property type="entry name" value="L domain-like"/>
    <property type="match status" value="1"/>
</dbReference>
<dbReference type="Gene3D" id="3.80.10.10">
    <property type="entry name" value="Ribonuclease Inhibitor"/>
    <property type="match status" value="1"/>
</dbReference>
<proteinExistence type="predicted"/>
<evidence type="ECO:0000313" key="3">
    <source>
        <dbReference type="EMBL" id="POM70790.1"/>
    </source>
</evidence>